<evidence type="ECO:0000313" key="1">
    <source>
        <dbReference type="EMBL" id="KAF5554666.1"/>
    </source>
</evidence>
<proteinExistence type="predicted"/>
<protein>
    <submittedName>
        <fullName evidence="1">Uncharacterized protein</fullName>
    </submittedName>
</protein>
<dbReference type="Proteomes" id="UP000522262">
    <property type="component" value="Unassembled WGS sequence"/>
</dbReference>
<keyword evidence="2" id="KW-1185">Reference proteome</keyword>
<comment type="caution">
    <text evidence="1">The sequence shown here is derived from an EMBL/GenBank/DDBJ whole genome shotgun (WGS) entry which is preliminary data.</text>
</comment>
<evidence type="ECO:0000313" key="2">
    <source>
        <dbReference type="Proteomes" id="UP000522262"/>
    </source>
</evidence>
<reference evidence="1 2" key="1">
    <citation type="submission" date="2020-05" db="EMBL/GenBank/DDBJ databases">
        <title>Identification and distribution of gene clusters putatively required for synthesis of sphingolipid metabolism inhibitors in phylogenetically diverse species of the filamentous fungus Fusarium.</title>
        <authorList>
            <person name="Kim H.-S."/>
            <person name="Busman M."/>
            <person name="Brown D.W."/>
            <person name="Divon H."/>
            <person name="Uhlig S."/>
            <person name="Proctor R.H."/>
        </authorList>
    </citation>
    <scope>NUCLEOTIDE SEQUENCE [LARGE SCALE GENOMIC DNA]</scope>
    <source>
        <strain evidence="1 2">NRRL 53147</strain>
    </source>
</reference>
<organism evidence="1 2">
    <name type="scientific">Fusarium mexicanum</name>
    <dbReference type="NCBI Taxonomy" id="751941"/>
    <lineage>
        <taxon>Eukaryota</taxon>
        <taxon>Fungi</taxon>
        <taxon>Dikarya</taxon>
        <taxon>Ascomycota</taxon>
        <taxon>Pezizomycotina</taxon>
        <taxon>Sordariomycetes</taxon>
        <taxon>Hypocreomycetidae</taxon>
        <taxon>Hypocreales</taxon>
        <taxon>Nectriaceae</taxon>
        <taxon>Fusarium</taxon>
        <taxon>Fusarium fujikuroi species complex</taxon>
    </lineage>
</organism>
<accession>A0A8H5JHC7</accession>
<dbReference type="AlphaFoldDB" id="A0A8H5JHC7"/>
<gene>
    <name evidence="1" type="ORF">FMEXI_1949</name>
</gene>
<name>A0A8H5JHC7_9HYPO</name>
<dbReference type="EMBL" id="JAAOAM010000041">
    <property type="protein sequence ID" value="KAF5554666.1"/>
    <property type="molecule type" value="Genomic_DNA"/>
</dbReference>
<sequence>MSTPDSNVFPLTDLPQHILYEICSQFCLHCRGELKPEKGVGTPHQHRRRRPPQKPYHTSWYSLDKNALLSLTLSCKYIHSISEGFLYHEFAPGYGDSDLSKYFTFDSRLNQFMRTIGQRKDLAQKVRMIFIHHKHSHMPEIKETIASLKQGASDLGIDIAAAWQRRVNETLGSTDWRGRHILQNYHYMLTTAFTDQIFEEQHELLFKETEEMWEDLHHELTPMLITLLPRLEHIILPMHTAWQGPLEKDDPFKALGIEQFPHLRTLEIKSESHAMVYKAPNLKELDLLCKFASPLEIEPSFSQRSQISTFRITMMRLGSEYVIGSLPFASKNLRSFVYEADNESVMRLNTFTAEDIVTILHDYHQTLETLHLDFRGTLNDEAIGAIYTPDFTLREFECLRHVFLNTAILFNVARNLEGSDSSFSDESDSPSDNMEDAISRRLPSSIVSLHLAYDKAAINDIEQGLRGLATAKREEDGRFENLGYIGFHYYNGTCRLSGAVHRSMRAAGIEFVYETWPISSL</sequence>